<dbReference type="Proteomes" id="UP000070589">
    <property type="component" value="Unassembled WGS sequence"/>
</dbReference>
<dbReference type="Gene3D" id="3.20.20.140">
    <property type="entry name" value="Metal-dependent hydrolases"/>
    <property type="match status" value="1"/>
</dbReference>
<organism evidence="1 2">
    <name type="scientific">candidate division MSBL1 archaeon SCGC-AAA259D14</name>
    <dbReference type="NCBI Taxonomy" id="1698261"/>
    <lineage>
        <taxon>Archaea</taxon>
        <taxon>Methanobacteriati</taxon>
        <taxon>Methanobacteriota</taxon>
        <taxon>candidate division MSBL1</taxon>
    </lineage>
</organism>
<dbReference type="EMBL" id="LHXL01000005">
    <property type="protein sequence ID" value="KXA90467.1"/>
    <property type="molecule type" value="Genomic_DNA"/>
</dbReference>
<gene>
    <name evidence="1" type="ORF">AKJ62_00810</name>
</gene>
<dbReference type="SUPFAM" id="SSF51556">
    <property type="entry name" value="Metallo-dependent hydrolases"/>
    <property type="match status" value="1"/>
</dbReference>
<keyword evidence="2" id="KW-1185">Reference proteome</keyword>
<dbReference type="AlphaFoldDB" id="A0A133U8G2"/>
<dbReference type="Pfam" id="PF01026">
    <property type="entry name" value="TatD_DNase"/>
    <property type="match status" value="1"/>
</dbReference>
<evidence type="ECO:0000313" key="2">
    <source>
        <dbReference type="Proteomes" id="UP000070589"/>
    </source>
</evidence>
<reference evidence="1 2" key="1">
    <citation type="journal article" date="2016" name="Sci. Rep.">
        <title>Metabolic traits of an uncultured archaeal lineage -MSBL1- from brine pools of the Red Sea.</title>
        <authorList>
            <person name="Mwirichia R."/>
            <person name="Alam I."/>
            <person name="Rashid M."/>
            <person name="Vinu M."/>
            <person name="Ba-Alawi W."/>
            <person name="Anthony Kamau A."/>
            <person name="Kamanda Ngugi D."/>
            <person name="Goker M."/>
            <person name="Klenk H.P."/>
            <person name="Bajic V."/>
            <person name="Stingl U."/>
        </authorList>
    </citation>
    <scope>NUCLEOTIDE SEQUENCE [LARGE SCALE GENOMIC DNA]</scope>
    <source>
        <strain evidence="1">SCGC-AAA259D14</strain>
    </source>
</reference>
<sequence length="66" mass="7498">MQRVVELADLDKLLLESDAPTQFRDIGDEKPSHVSMVAEKIIEIKGIEVDRVGEVTTRNVKRFFAL</sequence>
<accession>A0A133U8G2</accession>
<evidence type="ECO:0000313" key="1">
    <source>
        <dbReference type="EMBL" id="KXA90467.1"/>
    </source>
</evidence>
<comment type="caution">
    <text evidence="1">The sequence shown here is derived from an EMBL/GenBank/DDBJ whole genome shotgun (WGS) entry which is preliminary data.</text>
</comment>
<protein>
    <submittedName>
        <fullName evidence="1">Uncharacterized protein</fullName>
    </submittedName>
</protein>
<dbReference type="InterPro" id="IPR032466">
    <property type="entry name" value="Metal_Hydrolase"/>
</dbReference>
<dbReference type="GO" id="GO:0016788">
    <property type="term" value="F:hydrolase activity, acting on ester bonds"/>
    <property type="evidence" value="ECO:0007669"/>
    <property type="project" value="InterPro"/>
</dbReference>
<proteinExistence type="predicted"/>
<name>A0A133U8G2_9EURY</name>
<dbReference type="InterPro" id="IPR001130">
    <property type="entry name" value="TatD-like"/>
</dbReference>